<dbReference type="InterPro" id="IPR037523">
    <property type="entry name" value="VOC_core"/>
</dbReference>
<dbReference type="CDD" id="cd06587">
    <property type="entry name" value="VOC"/>
    <property type="match status" value="1"/>
</dbReference>
<feature type="domain" description="VOC" evidence="1">
    <location>
        <begin position="7"/>
        <end position="115"/>
    </location>
</feature>
<dbReference type="OrthoDB" id="5430221at2"/>
<proteinExistence type="predicted"/>
<dbReference type="Gene3D" id="3.10.180.10">
    <property type="entry name" value="2,3-Dihydroxybiphenyl 1,2-Dioxygenase, domain 1"/>
    <property type="match status" value="2"/>
</dbReference>
<comment type="caution">
    <text evidence="2">The sequence shown here is derived from an EMBL/GenBank/DDBJ whole genome shotgun (WGS) entry which is preliminary data.</text>
</comment>
<dbReference type="AlphaFoldDB" id="A0A3A1YVJ8"/>
<evidence type="ECO:0000313" key="3">
    <source>
        <dbReference type="Proteomes" id="UP000266206"/>
    </source>
</evidence>
<dbReference type="EMBL" id="NQYH01000004">
    <property type="protein sequence ID" value="RIY41309.1"/>
    <property type="molecule type" value="Genomic_DNA"/>
</dbReference>
<reference evidence="2 3" key="1">
    <citation type="submission" date="2017-08" db="EMBL/GenBank/DDBJ databases">
        <title>Pusillimonas indicus sp. nov., a member of the family Alcaligenaceae isolated from surface seawater.</title>
        <authorList>
            <person name="Li J."/>
        </authorList>
    </citation>
    <scope>NUCLEOTIDE SEQUENCE [LARGE SCALE GENOMIC DNA]</scope>
    <source>
        <strain evidence="2 3">L52-1-41</strain>
    </source>
</reference>
<accession>A0A3A1YVJ8</accession>
<organism evidence="2 3">
    <name type="scientific">Neopusillimonas maritima</name>
    <dbReference type="NCBI Taxonomy" id="2026239"/>
    <lineage>
        <taxon>Bacteria</taxon>
        <taxon>Pseudomonadati</taxon>
        <taxon>Pseudomonadota</taxon>
        <taxon>Betaproteobacteria</taxon>
        <taxon>Burkholderiales</taxon>
        <taxon>Alcaligenaceae</taxon>
        <taxon>Neopusillimonas</taxon>
    </lineage>
</organism>
<feature type="domain" description="VOC" evidence="1">
    <location>
        <begin position="128"/>
        <end position="246"/>
    </location>
</feature>
<dbReference type="InterPro" id="IPR004360">
    <property type="entry name" value="Glyas_Fos-R_dOase_dom"/>
</dbReference>
<dbReference type="RefSeq" id="WP_114419473.1">
    <property type="nucleotide sequence ID" value="NZ_NQYH01000004.1"/>
</dbReference>
<dbReference type="InterPro" id="IPR029068">
    <property type="entry name" value="Glyas_Bleomycin-R_OHBP_Dase"/>
</dbReference>
<name>A0A3A1YVJ8_9BURK</name>
<dbReference type="Proteomes" id="UP000266206">
    <property type="component" value="Unassembled WGS sequence"/>
</dbReference>
<sequence>MSLLTAQLDHLAVNSPDPESIAAFYGKAMQMRIAQGKEEEYICEGRERRMVFYPGDAKTLRYFAWNVPSTTALEELKKRIEAAGIHTRPSMSPFFNDNAFTITDPDGHNLVIGHDGSNRTQHAGLPARLQHFAFGTTHIQPMLDFYEKTLGMRISDNVYADDGSLRSSFLRAGNEHHILAIFVAGQNAFDHHCYEAGEWNLIRDWADFLSEQDILLDWGPGRHGPGKNLFFMIRDPDTNWLEISAELELVTEDRPTGSWQHREKTLNSWGKAYLRS</sequence>
<dbReference type="SUPFAM" id="SSF54593">
    <property type="entry name" value="Glyoxalase/Bleomycin resistance protein/Dihydroxybiphenyl dioxygenase"/>
    <property type="match status" value="2"/>
</dbReference>
<protein>
    <recommendedName>
        <fullName evidence="1">VOC domain-containing protein</fullName>
    </recommendedName>
</protein>
<dbReference type="PROSITE" id="PS51819">
    <property type="entry name" value="VOC"/>
    <property type="match status" value="2"/>
</dbReference>
<dbReference type="Pfam" id="PF00903">
    <property type="entry name" value="Glyoxalase"/>
    <property type="match status" value="2"/>
</dbReference>
<evidence type="ECO:0000313" key="2">
    <source>
        <dbReference type="EMBL" id="RIY41309.1"/>
    </source>
</evidence>
<evidence type="ECO:0000259" key="1">
    <source>
        <dbReference type="PROSITE" id="PS51819"/>
    </source>
</evidence>
<gene>
    <name evidence="2" type="ORF">CJP73_07205</name>
</gene>